<dbReference type="Gene3D" id="3.90.1030.10">
    <property type="entry name" value="Ribosomal protein L17"/>
    <property type="match status" value="1"/>
</dbReference>
<proteinExistence type="predicted"/>
<evidence type="ECO:0000313" key="2">
    <source>
        <dbReference type="Proteomes" id="UP001558713"/>
    </source>
</evidence>
<dbReference type="EMBL" id="JBANAX010000291">
    <property type="protein sequence ID" value="KAL1215163.1"/>
    <property type="molecule type" value="Genomic_DNA"/>
</dbReference>
<evidence type="ECO:0000313" key="1">
    <source>
        <dbReference type="EMBL" id="KAL1215163.1"/>
    </source>
</evidence>
<dbReference type="AlphaFoldDB" id="A0ABD1B889"/>
<dbReference type="SUPFAM" id="SSF64263">
    <property type="entry name" value="Prokaryotic ribosomal protein L17"/>
    <property type="match status" value="1"/>
</dbReference>
<organism evidence="1 2">
    <name type="scientific">Cardamine amara subsp. amara</name>
    <dbReference type="NCBI Taxonomy" id="228776"/>
    <lineage>
        <taxon>Eukaryota</taxon>
        <taxon>Viridiplantae</taxon>
        <taxon>Streptophyta</taxon>
        <taxon>Embryophyta</taxon>
        <taxon>Tracheophyta</taxon>
        <taxon>Spermatophyta</taxon>
        <taxon>Magnoliopsida</taxon>
        <taxon>eudicotyledons</taxon>
        <taxon>Gunneridae</taxon>
        <taxon>Pentapetalae</taxon>
        <taxon>rosids</taxon>
        <taxon>malvids</taxon>
        <taxon>Brassicales</taxon>
        <taxon>Brassicaceae</taxon>
        <taxon>Cardamineae</taxon>
        <taxon>Cardamine</taxon>
    </lineage>
</organism>
<accession>A0ABD1B889</accession>
<dbReference type="InterPro" id="IPR036373">
    <property type="entry name" value="Ribosomal_bL17_sf"/>
</dbReference>
<dbReference type="Proteomes" id="UP001558713">
    <property type="component" value="Unassembled WGS sequence"/>
</dbReference>
<reference evidence="1 2" key="1">
    <citation type="submission" date="2024-04" db="EMBL/GenBank/DDBJ databases">
        <title>Genome assembly C_amara_ONT_v2.</title>
        <authorList>
            <person name="Yant L."/>
            <person name="Moore C."/>
            <person name="Slenker M."/>
        </authorList>
    </citation>
    <scope>NUCLEOTIDE SEQUENCE [LARGE SCALE GENOMIC DNA]</scope>
    <source>
        <tissue evidence="1">Leaf</tissue>
    </source>
</reference>
<comment type="caution">
    <text evidence="1">The sequence shown here is derived from an EMBL/GenBank/DDBJ whole genome shotgun (WGS) entry which is preliminary data.</text>
</comment>
<name>A0ABD1B889_CARAN</name>
<protein>
    <submittedName>
        <fullName evidence="1">Large ribosomal subunit protein bL17c</fullName>
    </submittedName>
</protein>
<sequence length="123" mass="14093">MTIPMAMATAIDFVSRVWSMSSIKSALPSASSFRLPSSASSRHPVTSLNRTSRVFNSNADWQIFENGFKIVDGEGRIYAMRHGRRVLKLNRPPDQRKALLRGLTTQLLKWWLYENHQNSSKER</sequence>
<gene>
    <name evidence="1" type="ORF">V5N11_028626</name>
</gene>
<keyword evidence="2" id="KW-1185">Reference proteome</keyword>